<evidence type="ECO:0000313" key="1">
    <source>
        <dbReference type="EMBL" id="KAJ8432404.1"/>
    </source>
</evidence>
<dbReference type="OrthoDB" id="851886at2759"/>
<sequence>MQVFIQRIWVAYEIYMVIQVCKGVFLVRFGNLQWKKELYTTLMLNPFWSNARILKWICTLNPPSPSHYGRNLDVMYWGLESLSKIRSIIGTRIKTDRYAKAKIMIKYARLLIEVALEGPFLDCIELFNENEVLIKQQVKYEWSPTKCSHCHMFGHEKASYKKKGGAMKEWRKVQSDAHEDEANV</sequence>
<dbReference type="Proteomes" id="UP001153076">
    <property type="component" value="Unassembled WGS sequence"/>
</dbReference>
<dbReference type="EMBL" id="JAKOGI010000609">
    <property type="protein sequence ID" value="KAJ8432404.1"/>
    <property type="molecule type" value="Genomic_DNA"/>
</dbReference>
<accession>A0A9Q1Q8J2</accession>
<dbReference type="AlphaFoldDB" id="A0A9Q1Q8J2"/>
<proteinExistence type="predicted"/>
<dbReference type="InterPro" id="IPR040256">
    <property type="entry name" value="At4g02000-like"/>
</dbReference>
<dbReference type="PANTHER" id="PTHR31286">
    <property type="entry name" value="GLYCINE-RICH CELL WALL STRUCTURAL PROTEIN 1.8-LIKE"/>
    <property type="match status" value="1"/>
</dbReference>
<name>A0A9Q1Q8J2_9CARY</name>
<comment type="caution">
    <text evidence="1">The sequence shown here is derived from an EMBL/GenBank/DDBJ whole genome shotgun (WGS) entry which is preliminary data.</text>
</comment>
<organism evidence="1 2">
    <name type="scientific">Carnegiea gigantea</name>
    <dbReference type="NCBI Taxonomy" id="171969"/>
    <lineage>
        <taxon>Eukaryota</taxon>
        <taxon>Viridiplantae</taxon>
        <taxon>Streptophyta</taxon>
        <taxon>Embryophyta</taxon>
        <taxon>Tracheophyta</taxon>
        <taxon>Spermatophyta</taxon>
        <taxon>Magnoliopsida</taxon>
        <taxon>eudicotyledons</taxon>
        <taxon>Gunneridae</taxon>
        <taxon>Pentapetalae</taxon>
        <taxon>Caryophyllales</taxon>
        <taxon>Cactineae</taxon>
        <taxon>Cactaceae</taxon>
        <taxon>Cactoideae</taxon>
        <taxon>Echinocereeae</taxon>
        <taxon>Carnegiea</taxon>
    </lineage>
</organism>
<gene>
    <name evidence="1" type="ORF">Cgig2_010006</name>
</gene>
<dbReference type="PANTHER" id="PTHR31286:SF165">
    <property type="entry name" value="DUF4283 DOMAIN-CONTAINING PROTEIN"/>
    <property type="match status" value="1"/>
</dbReference>
<protein>
    <submittedName>
        <fullName evidence="1">Uncharacterized protein</fullName>
    </submittedName>
</protein>
<evidence type="ECO:0000313" key="2">
    <source>
        <dbReference type="Proteomes" id="UP001153076"/>
    </source>
</evidence>
<keyword evidence="2" id="KW-1185">Reference proteome</keyword>
<reference evidence="1" key="1">
    <citation type="submission" date="2022-04" db="EMBL/GenBank/DDBJ databases">
        <title>Carnegiea gigantea Genome sequencing and assembly v2.</title>
        <authorList>
            <person name="Copetti D."/>
            <person name="Sanderson M.J."/>
            <person name="Burquez A."/>
            <person name="Wojciechowski M.F."/>
        </authorList>
    </citation>
    <scope>NUCLEOTIDE SEQUENCE</scope>
    <source>
        <strain evidence="1">SGP5-SGP5p</strain>
        <tissue evidence="1">Aerial part</tissue>
    </source>
</reference>